<dbReference type="PANTHER" id="PTHR10302:SF27">
    <property type="entry name" value="SINGLE-STRANDED DNA-BINDING PROTEIN"/>
    <property type="match status" value="1"/>
</dbReference>
<dbReference type="HAMAP" id="MF_00984">
    <property type="entry name" value="SSB"/>
    <property type="match status" value="1"/>
</dbReference>
<keyword evidence="2" id="KW-0235">DNA replication</keyword>
<dbReference type="EMBL" id="JQBP01000002">
    <property type="protein sequence ID" value="KRN75347.1"/>
    <property type="molecule type" value="Genomic_DNA"/>
</dbReference>
<feature type="compositionally biased region" description="Low complexity" evidence="4">
    <location>
        <begin position="155"/>
        <end position="168"/>
    </location>
</feature>
<feature type="compositionally biased region" description="Low complexity" evidence="4">
    <location>
        <begin position="116"/>
        <end position="129"/>
    </location>
</feature>
<feature type="short sequence motif" description="Important for interaction with partner proteins" evidence="2">
    <location>
        <begin position="181"/>
        <end position="186"/>
    </location>
</feature>
<dbReference type="GO" id="GO:0009295">
    <property type="term" value="C:nucleoid"/>
    <property type="evidence" value="ECO:0007669"/>
    <property type="project" value="TreeGrafter"/>
</dbReference>
<comment type="function">
    <text evidence="2">Plays an important role in DNA replication, recombination and repair. Binds to ssDNA and to an array of partner proteins to recruit them to their sites of action during DNA metabolism.</text>
</comment>
<keyword evidence="2" id="KW-0234">DNA repair</keyword>
<evidence type="ECO:0000256" key="3">
    <source>
        <dbReference type="RuleBase" id="RU000524"/>
    </source>
</evidence>
<name>A0A0R2JDC2_9LACO</name>
<dbReference type="GO" id="GO:0003697">
    <property type="term" value="F:single-stranded DNA binding"/>
    <property type="evidence" value="ECO:0007669"/>
    <property type="project" value="UniProtKB-UniRule"/>
</dbReference>
<dbReference type="CDD" id="cd04496">
    <property type="entry name" value="SSB_OBF"/>
    <property type="match status" value="1"/>
</dbReference>
<dbReference type="Pfam" id="PF00436">
    <property type="entry name" value="SSB"/>
    <property type="match status" value="1"/>
</dbReference>
<keyword evidence="2" id="KW-0233">DNA recombination</keyword>
<dbReference type="GO" id="GO:0006260">
    <property type="term" value="P:DNA replication"/>
    <property type="evidence" value="ECO:0007669"/>
    <property type="project" value="UniProtKB-UniRule"/>
</dbReference>
<dbReference type="InterPro" id="IPR012340">
    <property type="entry name" value="NA-bd_OB-fold"/>
</dbReference>
<comment type="caution">
    <text evidence="5">The sequence shown here is derived from an EMBL/GenBank/DDBJ whole genome shotgun (WGS) entry which is preliminary data.</text>
</comment>
<feature type="compositionally biased region" description="Polar residues" evidence="4">
    <location>
        <begin position="130"/>
        <end position="141"/>
    </location>
</feature>
<evidence type="ECO:0000256" key="2">
    <source>
        <dbReference type="HAMAP-Rule" id="MF_00984"/>
    </source>
</evidence>
<evidence type="ECO:0000256" key="4">
    <source>
        <dbReference type="SAM" id="MobiDB-lite"/>
    </source>
</evidence>
<dbReference type="RefSeq" id="WP_057754310.1">
    <property type="nucleotide sequence ID" value="NZ_JQBP01000002.1"/>
</dbReference>
<keyword evidence="6" id="KW-1185">Reference proteome</keyword>
<dbReference type="InterPro" id="IPR011344">
    <property type="entry name" value="ssDNA-bd"/>
</dbReference>
<feature type="region of interest" description="Disordered" evidence="4">
    <location>
        <begin position="108"/>
        <end position="186"/>
    </location>
</feature>
<dbReference type="GO" id="GO:0006281">
    <property type="term" value="P:DNA repair"/>
    <property type="evidence" value="ECO:0007669"/>
    <property type="project" value="UniProtKB-UniRule"/>
</dbReference>
<sequence>MNRVVLVGRLARDVELRYTQSGTAVGSFSIAVDRRRTNQNGERETDFINATIWSKAAENFANFVSKGSRVAIEGRLQTSSYQNQQGQTVYRTEVIVENFDLLETRAESEARKANAGGNQYQGNNQGNFQSAPANGNPFGTPNDNNAGNVYGGAGNNSSNASQAPANNNTPFSGGQEIDIADDDLPF</sequence>
<dbReference type="Proteomes" id="UP000051655">
    <property type="component" value="Unassembled WGS sequence"/>
</dbReference>
<organism evidence="5 6">
    <name type="scientific">Weissella kandleri</name>
    <dbReference type="NCBI Taxonomy" id="1616"/>
    <lineage>
        <taxon>Bacteria</taxon>
        <taxon>Bacillati</taxon>
        <taxon>Bacillota</taxon>
        <taxon>Bacilli</taxon>
        <taxon>Lactobacillales</taxon>
        <taxon>Lactobacillaceae</taxon>
        <taxon>Weissella</taxon>
    </lineage>
</organism>
<dbReference type="PROSITE" id="PS50935">
    <property type="entry name" value="SSB"/>
    <property type="match status" value="1"/>
</dbReference>
<dbReference type="InterPro" id="IPR000424">
    <property type="entry name" value="Primosome_PriB/ssb"/>
</dbReference>
<dbReference type="NCBIfam" id="TIGR00621">
    <property type="entry name" value="ssb"/>
    <property type="match status" value="1"/>
</dbReference>
<evidence type="ECO:0000256" key="1">
    <source>
        <dbReference type="ARBA" id="ARBA00023125"/>
    </source>
</evidence>
<dbReference type="GO" id="GO:0006310">
    <property type="term" value="P:DNA recombination"/>
    <property type="evidence" value="ECO:0007669"/>
    <property type="project" value="UniProtKB-UniRule"/>
</dbReference>
<dbReference type="SUPFAM" id="SSF50249">
    <property type="entry name" value="Nucleic acid-binding proteins"/>
    <property type="match status" value="1"/>
</dbReference>
<dbReference type="Gene3D" id="2.40.50.140">
    <property type="entry name" value="Nucleic acid-binding proteins"/>
    <property type="match status" value="1"/>
</dbReference>
<keyword evidence="1 2" id="KW-0238">DNA-binding</keyword>
<evidence type="ECO:0000313" key="6">
    <source>
        <dbReference type="Proteomes" id="UP000051655"/>
    </source>
</evidence>
<evidence type="ECO:0000313" key="5">
    <source>
        <dbReference type="EMBL" id="KRN75347.1"/>
    </source>
</evidence>
<dbReference type="PATRIC" id="fig|1616.3.peg.526"/>
<proteinExistence type="inferred from homology"/>
<dbReference type="OrthoDB" id="9809878at2"/>
<dbReference type="PANTHER" id="PTHR10302">
    <property type="entry name" value="SINGLE-STRANDED DNA-BINDING PROTEIN"/>
    <property type="match status" value="1"/>
</dbReference>
<comment type="subunit">
    <text evidence="2">Homotetramer.</text>
</comment>
<keyword evidence="2" id="KW-0227">DNA damage</keyword>
<dbReference type="STRING" id="1616.IV73_GL000510"/>
<gene>
    <name evidence="5" type="ORF">IV73_GL000510</name>
</gene>
<comment type="caution">
    <text evidence="2">Lacks conserved residue(s) required for the propagation of feature annotation.</text>
</comment>
<reference evidence="5 6" key="1">
    <citation type="journal article" date="2015" name="Genome Announc.">
        <title>Expanding the biotechnology potential of lactobacilli through comparative genomics of 213 strains and associated genera.</title>
        <authorList>
            <person name="Sun Z."/>
            <person name="Harris H.M."/>
            <person name="McCann A."/>
            <person name="Guo C."/>
            <person name="Argimon S."/>
            <person name="Zhang W."/>
            <person name="Yang X."/>
            <person name="Jeffery I.B."/>
            <person name="Cooney J.C."/>
            <person name="Kagawa T.F."/>
            <person name="Liu W."/>
            <person name="Song Y."/>
            <person name="Salvetti E."/>
            <person name="Wrobel A."/>
            <person name="Rasinkangas P."/>
            <person name="Parkhill J."/>
            <person name="Rea M.C."/>
            <person name="O'Sullivan O."/>
            <person name="Ritari J."/>
            <person name="Douillard F.P."/>
            <person name="Paul Ross R."/>
            <person name="Yang R."/>
            <person name="Briner A.E."/>
            <person name="Felis G.E."/>
            <person name="de Vos W.M."/>
            <person name="Barrangou R."/>
            <person name="Klaenhammer T.R."/>
            <person name="Caufield P.W."/>
            <person name="Cui Y."/>
            <person name="Zhang H."/>
            <person name="O'Toole P.W."/>
        </authorList>
    </citation>
    <scope>NUCLEOTIDE SEQUENCE [LARGE SCALE GENOMIC DNA]</scope>
    <source>
        <strain evidence="5 6">DSM 20593</strain>
    </source>
</reference>
<accession>A0A0R2JDC2</accession>
<protein>
    <recommendedName>
        <fullName evidence="2 3">Single-stranded DNA-binding protein</fullName>
        <shortName evidence="2">SSB</shortName>
    </recommendedName>
</protein>
<dbReference type="AlphaFoldDB" id="A0A0R2JDC2"/>